<accession>A0A5C5V4C6</accession>
<name>A0A5C5V4C6_9BACT</name>
<proteinExistence type="predicted"/>
<evidence type="ECO:0000313" key="1">
    <source>
        <dbReference type="EMBL" id="TWT33404.1"/>
    </source>
</evidence>
<dbReference type="EMBL" id="SJPF01000003">
    <property type="protein sequence ID" value="TWT33404.1"/>
    <property type="molecule type" value="Genomic_DNA"/>
</dbReference>
<dbReference type="Proteomes" id="UP000318878">
    <property type="component" value="Unassembled WGS sequence"/>
</dbReference>
<organism evidence="1 2">
    <name type="scientific">Blastopirellula retiformator</name>
    <dbReference type="NCBI Taxonomy" id="2527970"/>
    <lineage>
        <taxon>Bacteria</taxon>
        <taxon>Pseudomonadati</taxon>
        <taxon>Planctomycetota</taxon>
        <taxon>Planctomycetia</taxon>
        <taxon>Pirellulales</taxon>
        <taxon>Pirellulaceae</taxon>
        <taxon>Blastopirellula</taxon>
    </lineage>
</organism>
<reference evidence="1 2" key="1">
    <citation type="submission" date="2019-02" db="EMBL/GenBank/DDBJ databases">
        <title>Deep-cultivation of Planctomycetes and their phenomic and genomic characterization uncovers novel biology.</title>
        <authorList>
            <person name="Wiegand S."/>
            <person name="Jogler M."/>
            <person name="Boedeker C."/>
            <person name="Pinto D."/>
            <person name="Vollmers J."/>
            <person name="Rivas-Marin E."/>
            <person name="Kohn T."/>
            <person name="Peeters S.H."/>
            <person name="Heuer A."/>
            <person name="Rast P."/>
            <person name="Oberbeckmann S."/>
            <person name="Bunk B."/>
            <person name="Jeske O."/>
            <person name="Meyerdierks A."/>
            <person name="Storesund J.E."/>
            <person name="Kallscheuer N."/>
            <person name="Luecker S."/>
            <person name="Lage O.M."/>
            <person name="Pohl T."/>
            <person name="Merkel B.J."/>
            <person name="Hornburger P."/>
            <person name="Mueller R.-W."/>
            <person name="Bruemmer F."/>
            <person name="Labrenz M."/>
            <person name="Spormann A.M."/>
            <person name="Op Den Camp H."/>
            <person name="Overmann J."/>
            <person name="Amann R."/>
            <person name="Jetten M.S.M."/>
            <person name="Mascher T."/>
            <person name="Medema M.H."/>
            <person name="Devos D.P."/>
            <person name="Kaster A.-K."/>
            <person name="Ovreas L."/>
            <person name="Rohde M."/>
            <person name="Galperin M.Y."/>
            <person name="Jogler C."/>
        </authorList>
    </citation>
    <scope>NUCLEOTIDE SEQUENCE [LARGE SCALE GENOMIC DNA]</scope>
    <source>
        <strain evidence="1 2">Enr8</strain>
    </source>
</reference>
<protein>
    <submittedName>
        <fullName evidence="1">Uncharacterized protein</fullName>
    </submittedName>
</protein>
<sequence>MPGQIYTIVASKKSTQKKGVTPAVAIGLRGYCADCLGAEPKIEPSPSRAIR</sequence>
<gene>
    <name evidence="1" type="ORF">Enr8_32340</name>
</gene>
<dbReference type="AlphaFoldDB" id="A0A5C5V4C6"/>
<evidence type="ECO:0000313" key="2">
    <source>
        <dbReference type="Proteomes" id="UP000318878"/>
    </source>
</evidence>
<keyword evidence="2" id="KW-1185">Reference proteome</keyword>
<comment type="caution">
    <text evidence="1">The sequence shown here is derived from an EMBL/GenBank/DDBJ whole genome shotgun (WGS) entry which is preliminary data.</text>
</comment>